<dbReference type="EMBL" id="FCOC02000005">
    <property type="protein sequence ID" value="SAL27647.1"/>
    <property type="molecule type" value="Genomic_DNA"/>
</dbReference>
<dbReference type="Pfam" id="PF07729">
    <property type="entry name" value="FCD"/>
    <property type="match status" value="1"/>
</dbReference>
<dbReference type="InterPro" id="IPR008920">
    <property type="entry name" value="TF_FadR/GntR_C"/>
</dbReference>
<dbReference type="GO" id="GO:0003677">
    <property type="term" value="F:DNA binding"/>
    <property type="evidence" value="ECO:0007669"/>
    <property type="project" value="UniProtKB-KW"/>
</dbReference>
<gene>
    <name evidence="5" type="ORF">AWB64_02295</name>
</gene>
<reference evidence="5 6" key="1">
    <citation type="submission" date="2016-01" db="EMBL/GenBank/DDBJ databases">
        <authorList>
            <person name="Oliw E.H."/>
        </authorList>
    </citation>
    <scope>NUCLEOTIDE SEQUENCE [LARGE SCALE GENOMIC DNA]</scope>
    <source>
        <strain evidence="5">LMG 22029</strain>
    </source>
</reference>
<sequence>MLTAAQMASFEDQSVDSLQITFYYSFMDIDYSTSTVTVAKLRAYTLTGVVQQAIERMILCGELVPGQRLNEKAVADKLSVSRGPVREACRALAELGLVYLIPNRGVFIKSLTKSDAVEVYDLRAGLIGLSASLLAPMLSTQTAATLDGLVEEMEGAAEKGDFSRFDPVNLEFHDFIVRSTDNTRLIKLYRGLVKEFHLFRTHGLVQRGALLQSNREHREIVAALKARDAELSYRTSFHHVGKGKERMLIALDGLARTAPAPSPDLNLNGRVA</sequence>
<keyword evidence="1" id="KW-0805">Transcription regulation</keyword>
<evidence type="ECO:0000256" key="2">
    <source>
        <dbReference type="ARBA" id="ARBA00023125"/>
    </source>
</evidence>
<keyword evidence="2" id="KW-0238">DNA-binding</keyword>
<dbReference type="SMART" id="SM00345">
    <property type="entry name" value="HTH_GNTR"/>
    <property type="match status" value="1"/>
</dbReference>
<dbReference type="PANTHER" id="PTHR43537:SF24">
    <property type="entry name" value="GLUCONATE OPERON TRANSCRIPTIONAL REPRESSOR"/>
    <property type="match status" value="1"/>
</dbReference>
<proteinExistence type="predicted"/>
<dbReference type="SUPFAM" id="SSF48008">
    <property type="entry name" value="GntR ligand-binding domain-like"/>
    <property type="match status" value="1"/>
</dbReference>
<dbReference type="PANTHER" id="PTHR43537">
    <property type="entry name" value="TRANSCRIPTIONAL REGULATOR, GNTR FAMILY"/>
    <property type="match status" value="1"/>
</dbReference>
<evidence type="ECO:0000256" key="1">
    <source>
        <dbReference type="ARBA" id="ARBA00023015"/>
    </source>
</evidence>
<evidence type="ECO:0000259" key="4">
    <source>
        <dbReference type="PROSITE" id="PS50949"/>
    </source>
</evidence>
<keyword evidence="3" id="KW-0804">Transcription</keyword>
<dbReference type="InterPro" id="IPR036390">
    <property type="entry name" value="WH_DNA-bd_sf"/>
</dbReference>
<dbReference type="PROSITE" id="PS50949">
    <property type="entry name" value="HTH_GNTR"/>
    <property type="match status" value="1"/>
</dbReference>
<dbReference type="Pfam" id="PF00392">
    <property type="entry name" value="GntR"/>
    <property type="match status" value="1"/>
</dbReference>
<name>A0A158G6Z2_CABSO</name>
<dbReference type="InterPro" id="IPR036388">
    <property type="entry name" value="WH-like_DNA-bd_sf"/>
</dbReference>
<dbReference type="Proteomes" id="UP000054893">
    <property type="component" value="Unassembled WGS sequence"/>
</dbReference>
<dbReference type="InterPro" id="IPR011711">
    <property type="entry name" value="GntR_C"/>
</dbReference>
<organism evidence="5 6">
    <name type="scientific">Caballeronia sordidicola</name>
    <name type="common">Burkholderia sordidicola</name>
    <dbReference type="NCBI Taxonomy" id="196367"/>
    <lineage>
        <taxon>Bacteria</taxon>
        <taxon>Pseudomonadati</taxon>
        <taxon>Pseudomonadota</taxon>
        <taxon>Betaproteobacteria</taxon>
        <taxon>Burkholderiales</taxon>
        <taxon>Burkholderiaceae</taxon>
        <taxon>Caballeronia</taxon>
    </lineage>
</organism>
<evidence type="ECO:0000313" key="5">
    <source>
        <dbReference type="EMBL" id="SAL27647.1"/>
    </source>
</evidence>
<dbReference type="AlphaFoldDB" id="A0A158G6Z2"/>
<dbReference type="Gene3D" id="1.20.120.530">
    <property type="entry name" value="GntR ligand-binding domain-like"/>
    <property type="match status" value="1"/>
</dbReference>
<dbReference type="SUPFAM" id="SSF46785">
    <property type="entry name" value="Winged helix' DNA-binding domain"/>
    <property type="match status" value="1"/>
</dbReference>
<evidence type="ECO:0000256" key="3">
    <source>
        <dbReference type="ARBA" id="ARBA00023163"/>
    </source>
</evidence>
<dbReference type="CDD" id="cd07377">
    <property type="entry name" value="WHTH_GntR"/>
    <property type="match status" value="1"/>
</dbReference>
<accession>A0A158G6Z2</accession>
<protein>
    <submittedName>
        <fullName evidence="5">GntR family transcriptional regulator</fullName>
    </submittedName>
</protein>
<dbReference type="GO" id="GO:0003700">
    <property type="term" value="F:DNA-binding transcription factor activity"/>
    <property type="evidence" value="ECO:0007669"/>
    <property type="project" value="InterPro"/>
</dbReference>
<dbReference type="Gene3D" id="1.10.10.10">
    <property type="entry name" value="Winged helix-like DNA-binding domain superfamily/Winged helix DNA-binding domain"/>
    <property type="match status" value="1"/>
</dbReference>
<dbReference type="SMART" id="SM00895">
    <property type="entry name" value="FCD"/>
    <property type="match status" value="1"/>
</dbReference>
<feature type="domain" description="HTH gntR-type" evidence="4">
    <location>
        <begin position="44"/>
        <end position="111"/>
    </location>
</feature>
<evidence type="ECO:0000313" key="6">
    <source>
        <dbReference type="Proteomes" id="UP000054893"/>
    </source>
</evidence>
<dbReference type="InterPro" id="IPR000524">
    <property type="entry name" value="Tscrpt_reg_HTH_GntR"/>
</dbReference>